<dbReference type="GO" id="GO:0005524">
    <property type="term" value="F:ATP binding"/>
    <property type="evidence" value="ECO:0007669"/>
    <property type="project" value="UniProtKB-KW"/>
</dbReference>
<evidence type="ECO:0000256" key="9">
    <source>
        <dbReference type="ARBA" id="ARBA00022741"/>
    </source>
</evidence>
<comment type="similarity">
    <text evidence="16">Belongs to the NOD1-NOD2 family.</text>
</comment>
<evidence type="ECO:0000256" key="12">
    <source>
        <dbReference type="ARBA" id="ARBA00022859"/>
    </source>
</evidence>
<evidence type="ECO:0000256" key="8">
    <source>
        <dbReference type="ARBA" id="ARBA00022737"/>
    </source>
</evidence>
<keyword evidence="6" id="KW-0399">Innate immunity</keyword>
<evidence type="ECO:0000313" key="19">
    <source>
        <dbReference type="EMBL" id="KAB5525855.1"/>
    </source>
</evidence>
<evidence type="ECO:0008006" key="21">
    <source>
        <dbReference type="Google" id="ProtNLM"/>
    </source>
</evidence>
<feature type="domain" description="CARD" evidence="17">
    <location>
        <begin position="108"/>
        <end position="189"/>
    </location>
</feature>
<keyword evidence="12" id="KW-0391">Immunity</keyword>
<evidence type="ECO:0000256" key="14">
    <source>
        <dbReference type="ARBA" id="ARBA00023139"/>
    </source>
</evidence>
<dbReference type="GO" id="GO:0042981">
    <property type="term" value="P:regulation of apoptotic process"/>
    <property type="evidence" value="ECO:0007669"/>
    <property type="project" value="InterPro"/>
</dbReference>
<evidence type="ECO:0000256" key="16">
    <source>
        <dbReference type="ARBA" id="ARBA00038296"/>
    </source>
</evidence>
<keyword evidence="9" id="KW-0547">Nucleotide-binding</keyword>
<dbReference type="Proteomes" id="UP000327468">
    <property type="component" value="Chromosome 25"/>
</dbReference>
<dbReference type="GO" id="GO:0045087">
    <property type="term" value="P:innate immune response"/>
    <property type="evidence" value="ECO:0007669"/>
    <property type="project" value="UniProtKB-KW"/>
</dbReference>
<evidence type="ECO:0000256" key="13">
    <source>
        <dbReference type="ARBA" id="ARBA00023136"/>
    </source>
</evidence>
<dbReference type="InterPro" id="IPR051261">
    <property type="entry name" value="NLR"/>
</dbReference>
<keyword evidence="14" id="KW-0564">Palmitate</keyword>
<evidence type="ECO:0000256" key="5">
    <source>
        <dbReference type="ARBA" id="ARBA00022490"/>
    </source>
</evidence>
<dbReference type="GO" id="GO:0005737">
    <property type="term" value="C:cytoplasm"/>
    <property type="evidence" value="ECO:0007669"/>
    <property type="project" value="UniProtKB-SubCell"/>
</dbReference>
<dbReference type="AlphaFoldDB" id="A0A5N5K8M4"/>
<keyword evidence="10" id="KW-0067">ATP-binding</keyword>
<evidence type="ECO:0000256" key="7">
    <source>
        <dbReference type="ARBA" id="ARBA00022614"/>
    </source>
</evidence>
<dbReference type="EMBL" id="VFJC01000026">
    <property type="protein sequence ID" value="KAB5525855.1"/>
    <property type="molecule type" value="Genomic_DNA"/>
</dbReference>
<dbReference type="InterPro" id="IPR001315">
    <property type="entry name" value="CARD"/>
</dbReference>
<feature type="domain" description="NACHT" evidence="18">
    <location>
        <begin position="272"/>
        <end position="408"/>
    </location>
</feature>
<dbReference type="Pfam" id="PF17776">
    <property type="entry name" value="NLRC4_HD2"/>
    <property type="match status" value="1"/>
</dbReference>
<feature type="domain" description="CARD" evidence="17">
    <location>
        <begin position="1"/>
        <end position="83"/>
    </location>
</feature>
<organism evidence="19 20">
    <name type="scientific">Pangasianodon hypophthalmus</name>
    <name type="common">Striped catfish</name>
    <name type="synonym">Helicophagus hypophthalmus</name>
    <dbReference type="NCBI Taxonomy" id="310915"/>
    <lineage>
        <taxon>Eukaryota</taxon>
        <taxon>Metazoa</taxon>
        <taxon>Chordata</taxon>
        <taxon>Craniata</taxon>
        <taxon>Vertebrata</taxon>
        <taxon>Euteleostomi</taxon>
        <taxon>Actinopterygii</taxon>
        <taxon>Neopterygii</taxon>
        <taxon>Teleostei</taxon>
        <taxon>Ostariophysi</taxon>
        <taxon>Siluriformes</taxon>
        <taxon>Pangasiidae</taxon>
        <taxon>Pangasianodon</taxon>
    </lineage>
</organism>
<keyword evidence="20" id="KW-1185">Reference proteome</keyword>
<dbReference type="InterPro" id="IPR001611">
    <property type="entry name" value="Leu-rich_rpt"/>
</dbReference>
<dbReference type="InterPro" id="IPR007111">
    <property type="entry name" value="NACHT_NTPase"/>
</dbReference>
<evidence type="ECO:0000256" key="2">
    <source>
        <dbReference type="ARBA" id="ARBA00004193"/>
    </source>
</evidence>
<evidence type="ECO:0000256" key="6">
    <source>
        <dbReference type="ARBA" id="ARBA00022588"/>
    </source>
</evidence>
<evidence type="ECO:0000256" key="11">
    <source>
        <dbReference type="ARBA" id="ARBA00022843"/>
    </source>
</evidence>
<evidence type="ECO:0000256" key="4">
    <source>
        <dbReference type="ARBA" id="ARBA00022475"/>
    </source>
</evidence>
<dbReference type="Pfam" id="PF00619">
    <property type="entry name" value="CARD"/>
    <property type="match status" value="2"/>
</dbReference>
<evidence type="ECO:0000256" key="1">
    <source>
        <dbReference type="ARBA" id="ARBA00004187"/>
    </source>
</evidence>
<sequence>MCAQQLVLRQRTELLGALCCGGTAEPLDSVLDLLLSWDVLVWEDYHNVQGLSKPLCSKTRDLLDLVYTKGEEACSLLLAAFDQVLPEAQKAGLYFGKGNSRRRDIKKTPTSTSEALLIDRPALVKKVRDHLDGVLDALMEAGCFTSQDCDEVLLPVHTRSQKARKLLDQVRFRGEGAANALLQYLQQIDSKPQRVKDEKQLSAECHLYQKKLCSSVAAQSHFLSTYGGTGKFSLDDIYTDGLLEVVQSDRAVTALGLQDVVGLLGTLNEEADTILISGEAGTGKSTLLQRLHLLWARSTLLTDVLMLFPFSCRKLNAEQRILSLKELLFLHCCWPDRGQDEIFQFILDHPHLVLFTFDGLDEFRQSFTDEERHCCPTQQAPVHTLLFNLLQGTLMKGVKKVVTSRPQAVGPSLKRYLRKEVLAKGFSPVGIDHFVRKHHNDATVATRVVESLKANTALLGLCHIPVFCWIISKCYKELLGCGEGSPQTVTDVYFMVLKHFLQKRMPQKHSTLGKGWLQDHLETVRRLGQLALEGLETSCYVFAESDLLKCGITEQDIGLGFLIHCKDLSDYTDCKHFEFLHITMQCFFAALYIVLNNNVNCSVILNLFQSQCKQPTVLNHNCLVHCMKPVVDDCNVAEIPNLQITSEFVAGLLSQRYRSLLVQSCPAGLLEKKSKQVMKCLSKGIQRHFKSIPPPVKGEKKSMHAMPSFVWLIKCIYEMQESEIAKGAVAKLEVEHLKLIYCNIGPVECTALAYVLRYLQNPVGIQLDFNSVGDVGLEQLLPCLHICHSLYLRNNNISDEGIRKLVEKGVHCECFEKVALFNNRLTDECTKHFALMLKTKKNFLALRLGNNNITSQGAEQLAEGLRHNTSLMYLGLWGNKIGDKGAEALADALKDSTTLIWLSLADNSVGSAGACALAELVKRSTTLKELWLNQNCISRDGVECLIEALKVSSTVKEVWLRGNNLSAEEVKELSEQESRLIF</sequence>
<accession>A0A5N5K8M4</accession>
<keyword evidence="4" id="KW-1003">Cell membrane</keyword>
<evidence type="ECO:0000259" key="17">
    <source>
        <dbReference type="PROSITE" id="PS50209"/>
    </source>
</evidence>
<gene>
    <name evidence="19" type="ORF">PHYPO_G00145020</name>
</gene>
<reference evidence="19 20" key="1">
    <citation type="submission" date="2019-06" db="EMBL/GenBank/DDBJ databases">
        <title>A chromosome-scale genome assembly of the striped catfish, Pangasianodon hypophthalmus.</title>
        <authorList>
            <person name="Wen M."/>
            <person name="Zahm M."/>
            <person name="Roques C."/>
            <person name="Cabau C."/>
            <person name="Klopp C."/>
            <person name="Donnadieu C."/>
            <person name="Jouanno E."/>
            <person name="Avarre J.-C."/>
            <person name="Campet M."/>
            <person name="Ha T.T.T."/>
            <person name="Dugue R."/>
            <person name="Lampietro C."/>
            <person name="Louis A."/>
            <person name="Herpin A."/>
            <person name="Echchiki A."/>
            <person name="Berthelot C."/>
            <person name="Parey E."/>
            <person name="Roest-Crollius H."/>
            <person name="Braasch I."/>
            <person name="Postlethwait J."/>
            <person name="Bobe J."/>
            <person name="Montfort J."/>
            <person name="Bouchez O."/>
            <person name="Begum T."/>
            <person name="Schartl M."/>
            <person name="Guiguen Y."/>
        </authorList>
    </citation>
    <scope>NUCLEOTIDE SEQUENCE [LARGE SCALE GENOMIC DNA]</scope>
    <source>
        <strain evidence="19 20">Indonesia</strain>
        <tissue evidence="19">Blood</tissue>
    </source>
</reference>
<dbReference type="GO" id="GO:0016323">
    <property type="term" value="C:basolateral plasma membrane"/>
    <property type="evidence" value="ECO:0007669"/>
    <property type="project" value="UniProtKB-SubCell"/>
</dbReference>
<dbReference type="SUPFAM" id="SSF52047">
    <property type="entry name" value="RNI-like"/>
    <property type="match status" value="1"/>
</dbReference>
<evidence type="ECO:0000256" key="10">
    <source>
        <dbReference type="ARBA" id="ARBA00022840"/>
    </source>
</evidence>
<keyword evidence="5" id="KW-0963">Cytoplasm</keyword>
<dbReference type="SUPFAM" id="SSF52540">
    <property type="entry name" value="P-loop containing nucleoside triphosphate hydrolases"/>
    <property type="match status" value="1"/>
</dbReference>
<dbReference type="PROSITE" id="PS50837">
    <property type="entry name" value="NACHT"/>
    <property type="match status" value="1"/>
</dbReference>
<dbReference type="InterPro" id="IPR041075">
    <property type="entry name" value="NOD1/2_WH"/>
</dbReference>
<dbReference type="InterPro" id="IPR041267">
    <property type="entry name" value="NLRP_HD2"/>
</dbReference>
<keyword evidence="15" id="KW-0449">Lipoprotein</keyword>
<evidence type="ECO:0000313" key="20">
    <source>
        <dbReference type="Proteomes" id="UP000327468"/>
    </source>
</evidence>
<comment type="caution">
    <text evidence="19">The sequence shown here is derived from an EMBL/GenBank/DDBJ whole genome shotgun (WGS) entry which is preliminary data.</text>
</comment>
<dbReference type="SMART" id="SM00114">
    <property type="entry name" value="CARD"/>
    <property type="match status" value="2"/>
</dbReference>
<dbReference type="SMART" id="SM00368">
    <property type="entry name" value="LRR_RI"/>
    <property type="match status" value="6"/>
</dbReference>
<name>A0A5N5K8M4_PANHP</name>
<dbReference type="Gene3D" id="3.40.50.300">
    <property type="entry name" value="P-loop containing nucleotide triphosphate hydrolases"/>
    <property type="match status" value="1"/>
</dbReference>
<dbReference type="Pfam" id="PF13516">
    <property type="entry name" value="LRR_6"/>
    <property type="match status" value="3"/>
</dbReference>
<keyword evidence="13" id="KW-0472">Membrane</keyword>
<dbReference type="InterPro" id="IPR027417">
    <property type="entry name" value="P-loop_NTPase"/>
</dbReference>
<dbReference type="Gene3D" id="1.10.533.10">
    <property type="entry name" value="Death Domain, Fas"/>
    <property type="match status" value="2"/>
</dbReference>
<keyword evidence="11" id="KW-0832">Ubl conjugation</keyword>
<keyword evidence="8" id="KW-0677">Repeat</keyword>
<dbReference type="Pfam" id="PF05729">
    <property type="entry name" value="NACHT"/>
    <property type="match status" value="1"/>
</dbReference>
<keyword evidence="7" id="KW-0433">Leucine-rich repeat</keyword>
<dbReference type="Pfam" id="PF17779">
    <property type="entry name" value="WHD_NOD2"/>
    <property type="match status" value="1"/>
</dbReference>
<evidence type="ECO:0000259" key="18">
    <source>
        <dbReference type="PROSITE" id="PS50837"/>
    </source>
</evidence>
<protein>
    <recommendedName>
        <fullName evidence="21">NACHT domain-containing protein</fullName>
    </recommendedName>
</protein>
<dbReference type="PROSITE" id="PS50209">
    <property type="entry name" value="CARD"/>
    <property type="match status" value="2"/>
</dbReference>
<dbReference type="InterPro" id="IPR032675">
    <property type="entry name" value="LRR_dom_sf"/>
</dbReference>
<evidence type="ECO:0000256" key="15">
    <source>
        <dbReference type="ARBA" id="ARBA00023288"/>
    </source>
</evidence>
<proteinExistence type="inferred from homology"/>
<dbReference type="PANTHER" id="PTHR24106">
    <property type="entry name" value="NACHT, LRR AND CARD DOMAINS-CONTAINING"/>
    <property type="match status" value="1"/>
</dbReference>
<dbReference type="FunFam" id="3.40.50.300:FF:000940">
    <property type="entry name" value="Nucleotide-binding oligomerization domain-containing protein 2"/>
    <property type="match status" value="1"/>
</dbReference>
<comment type="subcellular location">
    <subcellularLocation>
        <location evidence="1">Basolateral cell membrane</location>
    </subcellularLocation>
    <subcellularLocation>
        <location evidence="2">Cell membrane</location>
        <topology evidence="2">Lipid-anchor</topology>
    </subcellularLocation>
    <subcellularLocation>
        <location evidence="3">Cytoplasm</location>
    </subcellularLocation>
</comment>
<dbReference type="Gene3D" id="3.80.10.10">
    <property type="entry name" value="Ribonuclease Inhibitor"/>
    <property type="match status" value="1"/>
</dbReference>
<dbReference type="SUPFAM" id="SSF47986">
    <property type="entry name" value="DEATH domain"/>
    <property type="match status" value="2"/>
</dbReference>
<dbReference type="InterPro" id="IPR011029">
    <property type="entry name" value="DEATH-like_dom_sf"/>
</dbReference>
<evidence type="ECO:0000256" key="3">
    <source>
        <dbReference type="ARBA" id="ARBA00004496"/>
    </source>
</evidence>